<feature type="compositionally biased region" description="Basic and acidic residues" evidence="1">
    <location>
        <begin position="56"/>
        <end position="65"/>
    </location>
</feature>
<protein>
    <submittedName>
        <fullName evidence="4">DUF5363 domain-containing protein</fullName>
    </submittedName>
    <submittedName>
        <fullName evidence="2">DUF5363 family protein</fullName>
    </submittedName>
</protein>
<dbReference type="Proteomes" id="UP001163036">
    <property type="component" value="Chromosome 1"/>
</dbReference>
<evidence type="ECO:0000313" key="4">
    <source>
        <dbReference type="EMBL" id="UYV25800.1"/>
    </source>
</evidence>
<sequence length="65" mass="7551">MNWFKRGLKRYDDWCKQMGLTPDQKRSCVPYRKDPAHQNEEKGEAMSFSDSPSAGVDKKSQDEVL</sequence>
<dbReference type="Pfam" id="PF17320">
    <property type="entry name" value="DUF5363"/>
    <property type="match status" value="1"/>
</dbReference>
<name>A0A6C0VUP5_VIBPH</name>
<evidence type="ECO:0000313" key="2">
    <source>
        <dbReference type="EMBL" id="NMU29272.1"/>
    </source>
</evidence>
<dbReference type="EMBL" id="CP097355">
    <property type="protein sequence ID" value="UYV25800.1"/>
    <property type="molecule type" value="Genomic_DNA"/>
</dbReference>
<reference evidence="3" key="1">
    <citation type="submission" date="2019-07" db="EMBL/GenBank/DDBJ databases">
        <title>Characteristics of the vibrio isolates carrying blactx-m-14.</title>
        <authorList>
            <person name="Zheng Z."/>
            <person name="Ye L."/>
            <person name="Chen S."/>
        </authorList>
    </citation>
    <scope>NUCLEOTIDE SEQUENCE</scope>
    <source>
        <strain evidence="3">Vb0574</strain>
    </source>
</reference>
<dbReference type="InterPro" id="IPR035292">
    <property type="entry name" value="DUF5363"/>
</dbReference>
<organism evidence="3">
    <name type="scientific">Vibrio parahaemolyticus</name>
    <dbReference type="NCBI Taxonomy" id="670"/>
    <lineage>
        <taxon>Bacteria</taxon>
        <taxon>Pseudomonadati</taxon>
        <taxon>Pseudomonadota</taxon>
        <taxon>Gammaproteobacteria</taxon>
        <taxon>Vibrionales</taxon>
        <taxon>Vibrionaceae</taxon>
        <taxon>Vibrio</taxon>
    </lineage>
</organism>
<evidence type="ECO:0000256" key="1">
    <source>
        <dbReference type="SAM" id="MobiDB-lite"/>
    </source>
</evidence>
<accession>A0A6C0VUP5</accession>
<proteinExistence type="predicted"/>
<dbReference type="Proteomes" id="UP000555836">
    <property type="component" value="Unassembled WGS sequence"/>
</dbReference>
<reference evidence="2 5" key="2">
    <citation type="submission" date="2020-04" db="EMBL/GenBank/DDBJ databases">
        <title>Whole-genome sequencing of Vibrio spp. from China reveals different genetic environments of blaCTX-M-14 among diverse lineages.</title>
        <authorList>
            <person name="Zheng Z."/>
            <person name="Ye L."/>
            <person name="Chen S."/>
        </authorList>
    </citation>
    <scope>NUCLEOTIDE SEQUENCE [LARGE SCALE GENOMIC DNA]</scope>
    <source>
        <strain evidence="2 5">Vb0574</strain>
    </source>
</reference>
<gene>
    <name evidence="2" type="ORF">HKB21_27080</name>
    <name evidence="4" type="ORF">M5598_12270</name>
</gene>
<dbReference type="EMBL" id="JABCLD010002139">
    <property type="protein sequence ID" value="NMU29272.1"/>
    <property type="molecule type" value="Genomic_DNA"/>
</dbReference>
<evidence type="ECO:0000313" key="3">
    <source>
        <dbReference type="EMBL" id="QIB99876.1"/>
    </source>
</evidence>
<dbReference type="AlphaFoldDB" id="A0A6C0VUP5"/>
<feature type="compositionally biased region" description="Basic and acidic residues" evidence="1">
    <location>
        <begin position="23"/>
        <end position="44"/>
    </location>
</feature>
<reference evidence="4" key="3">
    <citation type="submission" date="2022-05" db="EMBL/GenBank/DDBJ databases">
        <title>Megaplasmid of Vibrio parahaemolyticus.</title>
        <authorList>
            <person name="Strauch E."/>
            <person name="Borowiak M."/>
        </authorList>
    </citation>
    <scope>NUCLEOTIDE SEQUENCE</scope>
    <source>
        <strain evidence="4">16-VB00198</strain>
    </source>
</reference>
<evidence type="ECO:0000313" key="5">
    <source>
        <dbReference type="Proteomes" id="UP000555836"/>
    </source>
</evidence>
<dbReference type="RefSeq" id="WP_015297218.1">
    <property type="nucleotide sequence ID" value="NZ_CABMHD010000004.1"/>
</dbReference>
<dbReference type="EMBL" id="MN199028">
    <property type="protein sequence ID" value="QIB99876.1"/>
    <property type="molecule type" value="Genomic_DNA"/>
</dbReference>
<feature type="region of interest" description="Disordered" evidence="1">
    <location>
        <begin position="22"/>
        <end position="65"/>
    </location>
</feature>